<organism evidence="2 3">
    <name type="scientific">Chryseobacterium candidae</name>
    <dbReference type="NCBI Taxonomy" id="1978493"/>
    <lineage>
        <taxon>Bacteria</taxon>
        <taxon>Pseudomonadati</taxon>
        <taxon>Bacteroidota</taxon>
        <taxon>Flavobacteriia</taxon>
        <taxon>Flavobacteriales</taxon>
        <taxon>Weeksellaceae</taxon>
        <taxon>Chryseobacterium group</taxon>
        <taxon>Chryseobacterium</taxon>
    </lineage>
</organism>
<dbReference type="EMBL" id="SDLV01000031">
    <property type="protein sequence ID" value="THV57538.1"/>
    <property type="molecule type" value="Genomic_DNA"/>
</dbReference>
<accession>A0ABY2R4D6</accession>
<dbReference type="Proteomes" id="UP000306038">
    <property type="component" value="Unassembled WGS sequence"/>
</dbReference>
<keyword evidence="3" id="KW-1185">Reference proteome</keyword>
<keyword evidence="1" id="KW-0732">Signal</keyword>
<comment type="caution">
    <text evidence="2">The sequence shown here is derived from an EMBL/GenBank/DDBJ whole genome shotgun (WGS) entry which is preliminary data.</text>
</comment>
<evidence type="ECO:0000256" key="1">
    <source>
        <dbReference type="SAM" id="SignalP"/>
    </source>
</evidence>
<proteinExistence type="predicted"/>
<name>A0ABY2R4D6_9FLAO</name>
<reference evidence="2 3" key="1">
    <citation type="submission" date="2019-01" db="EMBL/GenBank/DDBJ databases">
        <authorList>
            <person name="B I."/>
            <person name="Ch S."/>
            <person name="Ch V.R."/>
        </authorList>
    </citation>
    <scope>NUCLEOTIDE SEQUENCE [LARGE SCALE GENOMIC DNA]</scope>
    <source>
        <strain evidence="2 3">JC507</strain>
    </source>
</reference>
<feature type="chain" id="PRO_5046839338" evidence="1">
    <location>
        <begin position="20"/>
        <end position="70"/>
    </location>
</feature>
<gene>
    <name evidence="2" type="ORF">EK417_16100</name>
</gene>
<feature type="signal peptide" evidence="1">
    <location>
        <begin position="1"/>
        <end position="19"/>
    </location>
</feature>
<dbReference type="RefSeq" id="WP_136522719.1">
    <property type="nucleotide sequence ID" value="NZ_SDLV01000031.1"/>
</dbReference>
<sequence>MMKKLFIFGAIAIGTLASAFPFRTSCGQVVNVSEGITFHTDDTLQEALAQLNTMICHTPTKPSQIVVYTH</sequence>
<protein>
    <submittedName>
        <fullName evidence="2">Uncharacterized protein</fullName>
    </submittedName>
</protein>
<evidence type="ECO:0000313" key="3">
    <source>
        <dbReference type="Proteomes" id="UP000306038"/>
    </source>
</evidence>
<evidence type="ECO:0000313" key="2">
    <source>
        <dbReference type="EMBL" id="THV57538.1"/>
    </source>
</evidence>